<comment type="caution">
    <text evidence="8">The sequence shown here is derived from an EMBL/GenBank/DDBJ whole genome shotgun (WGS) entry which is preliminary data.</text>
</comment>
<evidence type="ECO:0000256" key="3">
    <source>
        <dbReference type="ARBA" id="ARBA00022679"/>
    </source>
</evidence>
<keyword evidence="9" id="KW-1185">Reference proteome</keyword>
<keyword evidence="4 6" id="KW-0949">S-adenosyl-L-methionine</keyword>
<dbReference type="GO" id="GO:0016430">
    <property type="term" value="F:tRNA (adenine-N6)-methyltransferase activity"/>
    <property type="evidence" value="ECO:0007669"/>
    <property type="project" value="UniProtKB-UniRule"/>
</dbReference>
<dbReference type="Pfam" id="PF05175">
    <property type="entry name" value="MTS"/>
    <property type="match status" value="1"/>
</dbReference>
<evidence type="ECO:0000256" key="1">
    <source>
        <dbReference type="ARBA" id="ARBA00022490"/>
    </source>
</evidence>
<dbReference type="SUPFAM" id="SSF53335">
    <property type="entry name" value="S-adenosyl-L-methionine-dependent methyltransferases"/>
    <property type="match status" value="1"/>
</dbReference>
<protein>
    <recommendedName>
        <fullName evidence="6">tRNA1(Val) (adenine(37)-N6)-methyltransferase</fullName>
        <ecNumber evidence="6">2.1.1.223</ecNumber>
    </recommendedName>
    <alternativeName>
        <fullName evidence="6">tRNA m6A37 methyltransferase</fullName>
    </alternativeName>
</protein>
<name>A0A511QA47_9VIBR</name>
<dbReference type="GO" id="GO:0032259">
    <property type="term" value="P:methylation"/>
    <property type="evidence" value="ECO:0007669"/>
    <property type="project" value="UniProtKB-KW"/>
</dbReference>
<dbReference type="Gene3D" id="3.40.50.150">
    <property type="entry name" value="Vaccinia Virus protein VP39"/>
    <property type="match status" value="1"/>
</dbReference>
<keyword evidence="1 6" id="KW-0963">Cytoplasm</keyword>
<dbReference type="InterPro" id="IPR007848">
    <property type="entry name" value="Small_mtfrase_dom"/>
</dbReference>
<dbReference type="GO" id="GO:0008033">
    <property type="term" value="P:tRNA processing"/>
    <property type="evidence" value="ECO:0007669"/>
    <property type="project" value="UniProtKB-UniRule"/>
</dbReference>
<dbReference type="GO" id="GO:0003676">
    <property type="term" value="F:nucleic acid binding"/>
    <property type="evidence" value="ECO:0007669"/>
    <property type="project" value="InterPro"/>
</dbReference>
<dbReference type="EMBL" id="BJXJ01000002">
    <property type="protein sequence ID" value="GEM74183.1"/>
    <property type="molecule type" value="Genomic_DNA"/>
</dbReference>
<evidence type="ECO:0000256" key="4">
    <source>
        <dbReference type="ARBA" id="ARBA00022691"/>
    </source>
</evidence>
<dbReference type="PANTHER" id="PTHR47739">
    <property type="entry name" value="TRNA1(VAL) (ADENINE(37)-N6)-METHYLTRANSFERASE"/>
    <property type="match status" value="1"/>
</dbReference>
<evidence type="ECO:0000313" key="8">
    <source>
        <dbReference type="EMBL" id="GEM74183.1"/>
    </source>
</evidence>
<dbReference type="InterPro" id="IPR002052">
    <property type="entry name" value="DNA_methylase_N6_adenine_CS"/>
</dbReference>
<sequence length="235" mass="26490">MHKNKSFSFKQFTIQAGNSGMPVSTDGVMLGAWVQCADNGHILDIGTGTGLLTLMCAQRFPESHITALDIEPIAIDAARLNCSHSPWTERITILHRDVLSFEPKHRFSTIICNPPYFNTGQSAQRSQRAIARHAETLPHSQLLHRCYQLLLDDGKANFVLPITEGNQFINMARAQGWHLSRLCRVQPSIKKPVHRLLIELTKHACDTDETQLIIQTDTGYGADFIQLTHEFYLKM</sequence>
<dbReference type="HAMAP" id="MF_01872">
    <property type="entry name" value="tRNA_methyltr_YfiC"/>
    <property type="match status" value="1"/>
</dbReference>
<dbReference type="PANTHER" id="PTHR47739:SF1">
    <property type="entry name" value="TRNA1(VAL) (ADENINE(37)-N6)-METHYLTRANSFERASE"/>
    <property type="match status" value="1"/>
</dbReference>
<comment type="function">
    <text evidence="6">Specifically methylates the adenine in position 37 of tRNA(1)(Val) (anticodon cmo5UAC).</text>
</comment>
<dbReference type="CDD" id="cd02440">
    <property type="entry name" value="AdoMet_MTases"/>
    <property type="match status" value="1"/>
</dbReference>
<comment type="subcellular location">
    <subcellularLocation>
        <location evidence="6">Cytoplasm</location>
    </subcellularLocation>
</comment>
<organism evidence="8 9">
    <name type="scientific">Vibrio sagamiensis NBRC 104589</name>
    <dbReference type="NCBI Taxonomy" id="1219064"/>
    <lineage>
        <taxon>Bacteria</taxon>
        <taxon>Pseudomonadati</taxon>
        <taxon>Pseudomonadota</taxon>
        <taxon>Gammaproteobacteria</taxon>
        <taxon>Vibrionales</taxon>
        <taxon>Vibrionaceae</taxon>
        <taxon>Vibrio</taxon>
    </lineage>
</organism>
<evidence type="ECO:0000256" key="5">
    <source>
        <dbReference type="ARBA" id="ARBA00022694"/>
    </source>
</evidence>
<dbReference type="PROSITE" id="PS00092">
    <property type="entry name" value="N6_MTASE"/>
    <property type="match status" value="1"/>
</dbReference>
<feature type="domain" description="Methyltransferase small" evidence="7">
    <location>
        <begin position="38"/>
        <end position="135"/>
    </location>
</feature>
<dbReference type="AlphaFoldDB" id="A0A511QA47"/>
<keyword evidence="3 6" id="KW-0808">Transferase</keyword>
<evidence type="ECO:0000256" key="2">
    <source>
        <dbReference type="ARBA" id="ARBA00022603"/>
    </source>
</evidence>
<comment type="similarity">
    <text evidence="6">Belongs to the methyltransferase superfamily. tRNA (adenine-N(6)-)-methyltransferase family.</text>
</comment>
<proteinExistence type="inferred from homology"/>
<evidence type="ECO:0000259" key="7">
    <source>
        <dbReference type="Pfam" id="PF05175"/>
    </source>
</evidence>
<dbReference type="GO" id="GO:0005737">
    <property type="term" value="C:cytoplasm"/>
    <property type="evidence" value="ECO:0007669"/>
    <property type="project" value="UniProtKB-SubCell"/>
</dbReference>
<keyword evidence="2 6" id="KW-0489">Methyltransferase</keyword>
<keyword evidence="5 6" id="KW-0819">tRNA processing</keyword>
<dbReference type="InterPro" id="IPR029063">
    <property type="entry name" value="SAM-dependent_MTases_sf"/>
</dbReference>
<gene>
    <name evidence="8" type="ORF">VSA01S_02950</name>
</gene>
<dbReference type="InterPro" id="IPR050210">
    <property type="entry name" value="tRNA_Adenine-N(6)_MTase"/>
</dbReference>
<dbReference type="Proteomes" id="UP000321922">
    <property type="component" value="Unassembled WGS sequence"/>
</dbReference>
<reference evidence="8 9" key="1">
    <citation type="submission" date="2019-07" db="EMBL/GenBank/DDBJ databases">
        <title>Whole genome shotgun sequence of Vibrio sagamiensis NBRC 104589.</title>
        <authorList>
            <person name="Hosoyama A."/>
            <person name="Uohara A."/>
            <person name="Ohji S."/>
            <person name="Ichikawa N."/>
        </authorList>
    </citation>
    <scope>NUCLEOTIDE SEQUENCE [LARGE SCALE GENOMIC DNA]</scope>
    <source>
        <strain evidence="8 9">NBRC 104589</strain>
    </source>
</reference>
<comment type="catalytic activity">
    <reaction evidence="6">
        <text>adenosine(37) in tRNA1(Val) + S-adenosyl-L-methionine = N(6)-methyladenosine(37) in tRNA1(Val) + S-adenosyl-L-homocysteine + H(+)</text>
        <dbReference type="Rhea" id="RHEA:43160"/>
        <dbReference type="Rhea" id="RHEA-COMP:10369"/>
        <dbReference type="Rhea" id="RHEA-COMP:10370"/>
        <dbReference type="ChEBI" id="CHEBI:15378"/>
        <dbReference type="ChEBI" id="CHEBI:57856"/>
        <dbReference type="ChEBI" id="CHEBI:59789"/>
        <dbReference type="ChEBI" id="CHEBI:74411"/>
        <dbReference type="ChEBI" id="CHEBI:74449"/>
        <dbReference type="EC" id="2.1.1.223"/>
    </reaction>
</comment>
<dbReference type="EC" id="2.1.1.223" evidence="6"/>
<accession>A0A511QA47</accession>
<evidence type="ECO:0000256" key="6">
    <source>
        <dbReference type="HAMAP-Rule" id="MF_01872"/>
    </source>
</evidence>
<dbReference type="InterPro" id="IPR022882">
    <property type="entry name" value="tRNA_adenine-N6_MeTrfase"/>
</dbReference>
<evidence type="ECO:0000313" key="9">
    <source>
        <dbReference type="Proteomes" id="UP000321922"/>
    </source>
</evidence>